<organism evidence="1 2">
    <name type="scientific">Sphingomonas brevis</name>
    <dbReference type="NCBI Taxonomy" id="2908206"/>
    <lineage>
        <taxon>Bacteria</taxon>
        <taxon>Pseudomonadati</taxon>
        <taxon>Pseudomonadota</taxon>
        <taxon>Alphaproteobacteria</taxon>
        <taxon>Sphingomonadales</taxon>
        <taxon>Sphingomonadaceae</taxon>
        <taxon>Sphingomonas</taxon>
    </lineage>
</organism>
<name>A0ABT0S831_9SPHN</name>
<keyword evidence="2" id="KW-1185">Reference proteome</keyword>
<dbReference type="RefSeq" id="WP_249915001.1">
    <property type="nucleotide sequence ID" value="NZ_JAMGBB010000001.1"/>
</dbReference>
<reference evidence="1" key="1">
    <citation type="submission" date="2022-05" db="EMBL/GenBank/DDBJ databases">
        <authorList>
            <person name="Jo J.-H."/>
            <person name="Im W.-T."/>
        </authorList>
    </citation>
    <scope>NUCLEOTIDE SEQUENCE</scope>
    <source>
        <strain evidence="1">RB56-2</strain>
    </source>
</reference>
<evidence type="ECO:0000313" key="2">
    <source>
        <dbReference type="Proteomes" id="UP001165383"/>
    </source>
</evidence>
<protein>
    <submittedName>
        <fullName evidence="1">Uncharacterized protein</fullName>
    </submittedName>
</protein>
<proteinExistence type="predicted"/>
<sequence>MTSIGPGLTVSYTEFSPGELSQMTGFSQDLQRVWRKRGQLAGSSGKTARFNVLKVAELFVRHELSLWGISPKDSIVVGSEAAPNVLYFALLNGDGACQVTGTLSQAEKFIAEFAGGDEIAREMSGCTDNSRFIWSPQRNDFRMAADMGPLLAQEIHTSILVLDLGAMGTTLANRATRPLFSVHGPTLASERTVRKLTNAQ</sequence>
<gene>
    <name evidence="1" type="ORF">LZ518_05450</name>
</gene>
<evidence type="ECO:0000313" key="1">
    <source>
        <dbReference type="EMBL" id="MCL6740576.1"/>
    </source>
</evidence>
<comment type="caution">
    <text evidence="1">The sequence shown here is derived from an EMBL/GenBank/DDBJ whole genome shotgun (WGS) entry which is preliminary data.</text>
</comment>
<dbReference type="Proteomes" id="UP001165383">
    <property type="component" value="Unassembled WGS sequence"/>
</dbReference>
<accession>A0ABT0S831</accession>
<dbReference type="EMBL" id="JAMGBB010000001">
    <property type="protein sequence ID" value="MCL6740576.1"/>
    <property type="molecule type" value="Genomic_DNA"/>
</dbReference>